<dbReference type="Proteomes" id="UP001359559">
    <property type="component" value="Unassembled WGS sequence"/>
</dbReference>
<dbReference type="InterPro" id="IPR004252">
    <property type="entry name" value="Probable_transposase_24"/>
</dbReference>
<sequence>MRAVDGLVAIRIIINVASRIIINLELQEELGYLKSLVRNKARPEGSIAEGYIAEESLTFCSRYIEDIETRFNRPKRVNDDPSVNDPFEGSSIFPQLGKPVGAFTMFNLTPMQRLQAHRYVLLNCALVTPFVDEFRDFIKRSSKGRRPSALNIEKRVNKEFIDWFYRRITNPDVINTMSTELKFLARGPLDNAKRWSGPRGIPKVYFDECFDTIIKAQFSFKVDEMIAKRPATLELCKRNKEIRKKQVIPHLGGSKANSKRRHEMWLEMGEKPSRAQLYIETHKRKDGSFVNDATRSIVEKIEVAMSDSTVKKDEISPNDALGKVLGPEHSGRVRCMGIGVTPTTAFRNTRMRLSDLSFSSSTNGTSSSSENQWQEKYKNL</sequence>
<keyword evidence="4" id="KW-1185">Reference proteome</keyword>
<dbReference type="PANTHER" id="PTHR48451">
    <property type="entry name" value="DUF4218 DOMAIN-CONTAINING PROTEIN"/>
    <property type="match status" value="1"/>
</dbReference>
<comment type="caution">
    <text evidence="3">The sequence shown here is derived from an EMBL/GenBank/DDBJ whole genome shotgun (WGS) entry which is preliminary data.</text>
</comment>
<evidence type="ECO:0000259" key="2">
    <source>
        <dbReference type="Pfam" id="PF13960"/>
    </source>
</evidence>
<dbReference type="Pfam" id="PF13960">
    <property type="entry name" value="DUF4218"/>
    <property type="match status" value="1"/>
</dbReference>
<gene>
    <name evidence="3" type="ORF">RJT34_22229</name>
</gene>
<accession>A0AAN9IVE0</accession>
<dbReference type="InterPro" id="IPR025452">
    <property type="entry name" value="DUF4218"/>
</dbReference>
<dbReference type="AlphaFoldDB" id="A0AAN9IVE0"/>
<feature type="compositionally biased region" description="Low complexity" evidence="1">
    <location>
        <begin position="357"/>
        <end position="369"/>
    </location>
</feature>
<feature type="domain" description="DUF4218" evidence="2">
    <location>
        <begin position="27"/>
        <end position="77"/>
    </location>
</feature>
<reference evidence="3 4" key="1">
    <citation type="submission" date="2024-01" db="EMBL/GenBank/DDBJ databases">
        <title>The genomes of 5 underutilized Papilionoideae crops provide insights into root nodulation and disease resistance.</title>
        <authorList>
            <person name="Yuan L."/>
        </authorList>
    </citation>
    <scope>NUCLEOTIDE SEQUENCE [LARGE SCALE GENOMIC DNA]</scope>
    <source>
        <strain evidence="3">LY-2023</strain>
        <tissue evidence="3">Leaf</tissue>
    </source>
</reference>
<evidence type="ECO:0000313" key="4">
    <source>
        <dbReference type="Proteomes" id="UP001359559"/>
    </source>
</evidence>
<organism evidence="3 4">
    <name type="scientific">Clitoria ternatea</name>
    <name type="common">Butterfly pea</name>
    <dbReference type="NCBI Taxonomy" id="43366"/>
    <lineage>
        <taxon>Eukaryota</taxon>
        <taxon>Viridiplantae</taxon>
        <taxon>Streptophyta</taxon>
        <taxon>Embryophyta</taxon>
        <taxon>Tracheophyta</taxon>
        <taxon>Spermatophyta</taxon>
        <taxon>Magnoliopsida</taxon>
        <taxon>eudicotyledons</taxon>
        <taxon>Gunneridae</taxon>
        <taxon>Pentapetalae</taxon>
        <taxon>rosids</taxon>
        <taxon>fabids</taxon>
        <taxon>Fabales</taxon>
        <taxon>Fabaceae</taxon>
        <taxon>Papilionoideae</taxon>
        <taxon>50 kb inversion clade</taxon>
        <taxon>NPAAA clade</taxon>
        <taxon>indigoferoid/millettioid clade</taxon>
        <taxon>Phaseoleae</taxon>
        <taxon>Clitoria</taxon>
    </lineage>
</organism>
<dbReference type="PANTHER" id="PTHR48451:SF1">
    <property type="entry name" value="DUF4218 DOMAIN-CONTAINING PROTEIN"/>
    <property type="match status" value="1"/>
</dbReference>
<dbReference type="EMBL" id="JAYKXN010000005">
    <property type="protein sequence ID" value="KAK7286891.1"/>
    <property type="molecule type" value="Genomic_DNA"/>
</dbReference>
<dbReference type="Pfam" id="PF03004">
    <property type="entry name" value="Transposase_24"/>
    <property type="match status" value="1"/>
</dbReference>
<proteinExistence type="predicted"/>
<feature type="region of interest" description="Disordered" evidence="1">
    <location>
        <begin position="357"/>
        <end position="380"/>
    </location>
</feature>
<name>A0AAN9IVE0_CLITE</name>
<protein>
    <recommendedName>
        <fullName evidence="2">DUF4218 domain-containing protein</fullName>
    </recommendedName>
</protein>
<evidence type="ECO:0000313" key="3">
    <source>
        <dbReference type="EMBL" id="KAK7286891.1"/>
    </source>
</evidence>
<evidence type="ECO:0000256" key="1">
    <source>
        <dbReference type="SAM" id="MobiDB-lite"/>
    </source>
</evidence>